<organism evidence="1 2">
    <name type="scientific">Marivirga tractuosa (strain ATCC 23168 / DSM 4126 / NBRC 15989 / NCIMB 1408 / VKM B-1430 / H-43)</name>
    <name type="common">Microscilla tractuosa</name>
    <name type="synonym">Flexibacter tractuosus</name>
    <dbReference type="NCBI Taxonomy" id="643867"/>
    <lineage>
        <taxon>Bacteria</taxon>
        <taxon>Pseudomonadati</taxon>
        <taxon>Bacteroidota</taxon>
        <taxon>Cytophagia</taxon>
        <taxon>Cytophagales</taxon>
        <taxon>Marivirgaceae</taxon>
        <taxon>Marivirga</taxon>
    </lineage>
</organism>
<evidence type="ECO:0000313" key="2">
    <source>
        <dbReference type="Proteomes" id="UP000008720"/>
    </source>
</evidence>
<dbReference type="Proteomes" id="UP000008720">
    <property type="component" value="Chromosome"/>
</dbReference>
<dbReference type="HOGENOM" id="CLU_3397357_0_0_10"/>
<gene>
    <name evidence="1" type="ordered locus">Ftrac_3141</name>
</gene>
<evidence type="ECO:0000313" key="1">
    <source>
        <dbReference type="EMBL" id="ADR23116.1"/>
    </source>
</evidence>
<dbReference type="STRING" id="643867.Ftrac_3141"/>
<sequence>MNSFSGLSETLRLGGKTGHNFRYIEIPFVFF</sequence>
<keyword evidence="2" id="KW-1185">Reference proteome</keyword>
<reference evidence="1 2" key="1">
    <citation type="journal article" date="2011" name="Stand. Genomic Sci.">
        <title>Complete genome sequence of Marivirga tractuosa type strain (H-43).</title>
        <authorList>
            <person name="Pagani I."/>
            <person name="Chertkov O."/>
            <person name="Lapidus A."/>
            <person name="Lucas S."/>
            <person name="Del Rio T.G."/>
            <person name="Tice H."/>
            <person name="Copeland A."/>
            <person name="Cheng J.F."/>
            <person name="Nolan M."/>
            <person name="Saunders E."/>
            <person name="Pitluck S."/>
            <person name="Held B."/>
            <person name="Goodwin L."/>
            <person name="Liolios K."/>
            <person name="Ovchinikova G."/>
            <person name="Ivanova N."/>
            <person name="Mavromatis K."/>
            <person name="Pati A."/>
            <person name="Chen A."/>
            <person name="Palaniappan K."/>
            <person name="Land M."/>
            <person name="Hauser L."/>
            <person name="Jeffries C.D."/>
            <person name="Detter J.C."/>
            <person name="Han C."/>
            <person name="Tapia R."/>
            <person name="Ngatchou-Djao O.D."/>
            <person name="Rohde M."/>
            <person name="Goker M."/>
            <person name="Spring S."/>
            <person name="Sikorski J."/>
            <person name="Woyke T."/>
            <person name="Bristow J."/>
            <person name="Eisen J.A."/>
            <person name="Markowitz V."/>
            <person name="Hugenholtz P."/>
            <person name="Klenk H.P."/>
            <person name="Kyrpides N.C."/>
        </authorList>
    </citation>
    <scope>NUCLEOTIDE SEQUENCE [LARGE SCALE GENOMIC DNA]</scope>
    <source>
        <strain evidence="2">ATCC 23168 / DSM 4126 / NBRC 15989 / NCIMB 1408 / VKM B-1430 / H-43</strain>
    </source>
</reference>
<accession>E4TUM3</accession>
<dbReference type="AlphaFoldDB" id="E4TUM3"/>
<name>E4TUM3_MARTH</name>
<proteinExistence type="predicted"/>
<dbReference type="EMBL" id="CP002349">
    <property type="protein sequence ID" value="ADR23116.1"/>
    <property type="molecule type" value="Genomic_DNA"/>
</dbReference>
<dbReference type="KEGG" id="mtt:Ftrac_3141"/>
<protein>
    <submittedName>
        <fullName evidence="1">Uncharacterized protein</fullName>
    </submittedName>
</protein>